<organism evidence="1 2">
    <name type="scientific">Fervidicella metallireducens AeB</name>
    <dbReference type="NCBI Taxonomy" id="1403537"/>
    <lineage>
        <taxon>Bacteria</taxon>
        <taxon>Bacillati</taxon>
        <taxon>Bacillota</taxon>
        <taxon>Clostridia</taxon>
        <taxon>Eubacteriales</taxon>
        <taxon>Clostridiaceae</taxon>
        <taxon>Fervidicella</taxon>
    </lineage>
</organism>
<dbReference type="Gene3D" id="1.25.40.70">
    <property type="entry name" value="Phosphatidylinositol 3-kinase, accessory domain (PIK)"/>
    <property type="match status" value="1"/>
</dbReference>
<proteinExistence type="predicted"/>
<dbReference type="SUPFAM" id="SSF48371">
    <property type="entry name" value="ARM repeat"/>
    <property type="match status" value="1"/>
</dbReference>
<protein>
    <recommendedName>
        <fullName evidence="3">DUF2019 domain-containing protein</fullName>
    </recommendedName>
</protein>
<comment type="caution">
    <text evidence="1">The sequence shown here is derived from an EMBL/GenBank/DDBJ whole genome shotgun (WGS) entry which is preliminary data.</text>
</comment>
<sequence length="115" mass="13149">MNKDMIELIEEFIENAIIHGKATYDGDYKRGNKAGDKLFEICQMMKENIGLAQNMLDILLCNDEPNVKIWACSIALDMGYKVIEVEKMLRKLSEMPEIGILGFDAKMILETMDKL</sequence>
<evidence type="ECO:0000313" key="1">
    <source>
        <dbReference type="EMBL" id="EYE87360.1"/>
    </source>
</evidence>
<dbReference type="AlphaFoldDB" id="A0A017RTX8"/>
<dbReference type="Proteomes" id="UP000019681">
    <property type="component" value="Unassembled WGS sequence"/>
</dbReference>
<evidence type="ECO:0008006" key="3">
    <source>
        <dbReference type="Google" id="ProtNLM"/>
    </source>
</evidence>
<dbReference type="InterPro" id="IPR016024">
    <property type="entry name" value="ARM-type_fold"/>
</dbReference>
<gene>
    <name evidence="1" type="ORF">Q428_13780</name>
</gene>
<dbReference type="RefSeq" id="WP_035381577.1">
    <property type="nucleotide sequence ID" value="NZ_AZQP01000064.1"/>
</dbReference>
<keyword evidence="2" id="KW-1185">Reference proteome</keyword>
<accession>A0A017RTX8</accession>
<reference evidence="1 2" key="1">
    <citation type="journal article" date="2014" name="Genome Announc.">
        <title>Draft Genome Sequence of Fervidicella metallireducens Strain AeBT, an Iron-Reducing Thermoanaerobe from the Great Artesian Basin.</title>
        <authorList>
            <person name="Patel B.K."/>
        </authorList>
    </citation>
    <scope>NUCLEOTIDE SEQUENCE [LARGE SCALE GENOMIC DNA]</scope>
    <source>
        <strain evidence="1 2">AeB</strain>
    </source>
</reference>
<dbReference type="OrthoDB" id="2931932at2"/>
<name>A0A017RTX8_9CLOT</name>
<dbReference type="EMBL" id="AZQP01000064">
    <property type="protein sequence ID" value="EYE87360.1"/>
    <property type="molecule type" value="Genomic_DNA"/>
</dbReference>
<dbReference type="InterPro" id="IPR042236">
    <property type="entry name" value="PI3K_accessory_sf"/>
</dbReference>
<evidence type="ECO:0000313" key="2">
    <source>
        <dbReference type="Proteomes" id="UP000019681"/>
    </source>
</evidence>